<reference evidence="2" key="1">
    <citation type="submission" date="2013-09" db="EMBL/GenBank/DDBJ databases">
        <title>Corchorus olitorius genome sequencing.</title>
        <authorList>
            <person name="Alam M."/>
            <person name="Haque M.S."/>
            <person name="Islam M.S."/>
            <person name="Emdad E.M."/>
            <person name="Islam M.M."/>
            <person name="Ahmed B."/>
            <person name="Halim A."/>
            <person name="Hossen Q.M.M."/>
            <person name="Hossain M.Z."/>
            <person name="Ahmed R."/>
            <person name="Khan M.M."/>
            <person name="Islam R."/>
            <person name="Rashid M.M."/>
            <person name="Khan S.A."/>
            <person name="Rahman M.S."/>
            <person name="Alam M."/>
            <person name="Yahiya A.S."/>
            <person name="Khan M.S."/>
            <person name="Azam M.S."/>
            <person name="Haque T."/>
            <person name="Lashkar M.Z.H."/>
            <person name="Akhand A.I."/>
            <person name="Morshed G."/>
            <person name="Roy S."/>
            <person name="Uddin K.S."/>
            <person name="Rabeya T."/>
            <person name="Hossain A.S."/>
            <person name="Chowdhury A."/>
            <person name="Snigdha A.R."/>
            <person name="Mortoza M.S."/>
            <person name="Matin S.A."/>
            <person name="Hoque S.M.E."/>
            <person name="Islam M.K."/>
            <person name="Roy D.K."/>
            <person name="Haider R."/>
            <person name="Moosa M.M."/>
            <person name="Elias S.M."/>
            <person name="Hasan A.M."/>
            <person name="Jahan S."/>
            <person name="Shafiuddin M."/>
            <person name="Mahmood N."/>
            <person name="Shommy N.S."/>
        </authorList>
    </citation>
    <scope>NUCLEOTIDE SEQUENCE [LARGE SCALE GENOMIC DNA]</scope>
    <source>
        <strain evidence="2">cv. O-4</strain>
    </source>
</reference>
<evidence type="ECO:0000313" key="1">
    <source>
        <dbReference type="EMBL" id="OMP14231.1"/>
    </source>
</evidence>
<dbReference type="EMBL" id="AWUE01001015">
    <property type="protein sequence ID" value="OMP14231.1"/>
    <property type="molecule type" value="Genomic_DNA"/>
</dbReference>
<keyword evidence="2" id="KW-1185">Reference proteome</keyword>
<accession>A0A1R3L4G5</accession>
<name>A0A1R3L4G5_9ROSI</name>
<protein>
    <submittedName>
        <fullName evidence="1">Uncharacterized protein</fullName>
    </submittedName>
</protein>
<proteinExistence type="predicted"/>
<sequence>MASIIDSLVKCLGVVDLNLSRDVKFQVGEGNAKCLFFRAIA</sequence>
<organism evidence="1 2">
    <name type="scientific">Corchorus olitorius</name>
    <dbReference type="NCBI Taxonomy" id="93759"/>
    <lineage>
        <taxon>Eukaryota</taxon>
        <taxon>Viridiplantae</taxon>
        <taxon>Streptophyta</taxon>
        <taxon>Embryophyta</taxon>
        <taxon>Tracheophyta</taxon>
        <taxon>Spermatophyta</taxon>
        <taxon>Magnoliopsida</taxon>
        <taxon>eudicotyledons</taxon>
        <taxon>Gunneridae</taxon>
        <taxon>Pentapetalae</taxon>
        <taxon>rosids</taxon>
        <taxon>malvids</taxon>
        <taxon>Malvales</taxon>
        <taxon>Malvaceae</taxon>
        <taxon>Grewioideae</taxon>
        <taxon>Apeibeae</taxon>
        <taxon>Corchorus</taxon>
    </lineage>
</organism>
<dbReference type="Proteomes" id="UP000187203">
    <property type="component" value="Unassembled WGS sequence"/>
</dbReference>
<comment type="caution">
    <text evidence="1">The sequence shown here is derived from an EMBL/GenBank/DDBJ whole genome shotgun (WGS) entry which is preliminary data.</text>
</comment>
<gene>
    <name evidence="1" type="ORF">COLO4_00152</name>
</gene>
<evidence type="ECO:0000313" key="2">
    <source>
        <dbReference type="Proteomes" id="UP000187203"/>
    </source>
</evidence>
<dbReference type="AlphaFoldDB" id="A0A1R3L4G5"/>